<dbReference type="InterPro" id="IPR044087">
    <property type="entry name" value="NahD-like"/>
</dbReference>
<dbReference type="Gene3D" id="3.40.30.10">
    <property type="entry name" value="Glutaredoxin"/>
    <property type="match status" value="1"/>
</dbReference>
<dbReference type="GO" id="GO:1901170">
    <property type="term" value="P:naphthalene catabolic process"/>
    <property type="evidence" value="ECO:0007669"/>
    <property type="project" value="InterPro"/>
</dbReference>
<feature type="region of interest" description="Disordered" evidence="1">
    <location>
        <begin position="1"/>
        <end position="32"/>
    </location>
</feature>
<dbReference type="PANTHER" id="PTHR42943:SF2">
    <property type="entry name" value="GLUTATHIONE S-TRANSFERASE KAPPA 1"/>
    <property type="match status" value="1"/>
</dbReference>
<evidence type="ECO:0000259" key="2">
    <source>
        <dbReference type="Pfam" id="PF01323"/>
    </source>
</evidence>
<feature type="domain" description="DSBA-like thioredoxin" evidence="2">
    <location>
        <begin position="38"/>
        <end position="223"/>
    </location>
</feature>
<dbReference type="AlphaFoldDB" id="C9YEA1"/>
<protein>
    <recommendedName>
        <fullName evidence="2">DSBA-like thioredoxin domain-containing protein</fullName>
    </recommendedName>
</protein>
<dbReference type="GO" id="GO:0006749">
    <property type="term" value="P:glutathione metabolic process"/>
    <property type="evidence" value="ECO:0007669"/>
    <property type="project" value="TreeGrafter"/>
</dbReference>
<evidence type="ECO:0000256" key="1">
    <source>
        <dbReference type="SAM" id="MobiDB-lite"/>
    </source>
</evidence>
<reference evidence="3" key="1">
    <citation type="journal article" date="2010" name="Nature">
        <title>The Dynamic genome of Hydra.</title>
        <authorList>
            <person name="Chapman J.A."/>
            <person name="Kirkness E.F."/>
            <person name="Simakov O."/>
            <person name="Hampson S.E."/>
            <person name="Mitros T."/>
            <person name="Weinmaier T."/>
            <person name="Rattei T."/>
            <person name="Balasubramanian P.G."/>
            <person name="Borman J."/>
            <person name="Busam D."/>
            <person name="Disbennett K."/>
            <person name="Pfannkoch C."/>
            <person name="Sumin N."/>
            <person name="Sutton G."/>
            <person name="Viswanathan L."/>
            <person name="Walenz B."/>
            <person name="Goodstein D.M."/>
            <person name="Hellsten U."/>
            <person name="Kawashima T."/>
            <person name="Prochnik S.E."/>
            <person name="Putnam N.H."/>
            <person name="Shu S."/>
            <person name="Blumberg B."/>
            <person name="Dana C.E."/>
            <person name="Gee L."/>
            <person name="Kibler D.F."/>
            <person name="Law L."/>
            <person name="Lindgens D."/>
            <person name="Martinez D.E."/>
            <person name="Peng J."/>
            <person name="Wigge P.A."/>
            <person name="Bertulat B."/>
            <person name="Guder C."/>
            <person name="Nakamura Y."/>
            <person name="Ozbek S."/>
            <person name="Watanabe H."/>
            <person name="Khalturin K."/>
            <person name="Hemmrich G."/>
            <person name="Franke A."/>
            <person name="Augustin R."/>
            <person name="Fraune S."/>
            <person name="Hayakawa E."/>
            <person name="Hayakawa S."/>
            <person name="Hirose M."/>
            <person name="Hwang J."/>
            <person name="Ikeo K."/>
            <person name="Nishimiya-Fujisawa C."/>
            <person name="Ogura A."/>
            <person name="Takahashi T."/>
            <person name="Steinmetz P.R."/>
            <person name="Zhang X."/>
            <person name="Aufschnaiter R."/>
            <person name="Eder M.K."/>
            <person name="Gorny A.K."/>
            <person name="Salvenmoser W."/>
            <person name="Heimberg A.M."/>
            <person name="Wheeler B.M."/>
            <person name="Peterson K.J."/>
            <person name="Boettger A."/>
            <person name="Tischler P."/>
            <person name="Wolf A."/>
            <person name="Gojobori T."/>
            <person name="Remington K.A."/>
            <person name="Strausberg R.L."/>
            <person name="Venter J."/>
            <person name="Technau U."/>
            <person name="Hobmayer B."/>
            <person name="Bosch T.C."/>
            <person name="Holstein T.W."/>
            <person name="Fujisawa T."/>
            <person name="Bode H.R."/>
            <person name="David C.N."/>
            <person name="Rokhsar D.S."/>
            <person name="Steele R.E."/>
        </authorList>
    </citation>
    <scope>NUCLEOTIDE SEQUENCE</scope>
</reference>
<dbReference type="Pfam" id="PF01323">
    <property type="entry name" value="DSBA"/>
    <property type="match status" value="1"/>
</dbReference>
<evidence type="ECO:0000313" key="3">
    <source>
        <dbReference type="EMBL" id="CBA31828.1"/>
    </source>
</evidence>
<dbReference type="InterPro" id="IPR051924">
    <property type="entry name" value="GST_Kappa/NadH"/>
</dbReference>
<sequence>MGPDHRASAPDAPGSLCLSRPNTRKPDKPPAPGARMKQITFYLDFISPYAYLAFEELPVALMGLSYSVRYKPVFLGGLLKHNAVLGPAEVPPKRNWIYRHVQWLAQRQGVELAFPAMHPFNPLGLLRLAIATQAQGLPNRYVCETLFKHVWTGGADAADAARLQAVTAQLAPGREPGDDSVKAQLKAHSDEAIAQGVFGVPSFEVDGKVFWGLDALPMLRAYLEGDAWFADNDADKRWNAVQAIPSGIPSRTA</sequence>
<dbReference type="GO" id="GO:0004602">
    <property type="term" value="F:glutathione peroxidase activity"/>
    <property type="evidence" value="ECO:0007669"/>
    <property type="project" value="TreeGrafter"/>
</dbReference>
<dbReference type="GO" id="GO:0018845">
    <property type="term" value="F:2-hydroxychromene-2-carboxylate isomerase activity"/>
    <property type="evidence" value="ECO:0007669"/>
    <property type="project" value="InterPro"/>
</dbReference>
<dbReference type="EMBL" id="FN543107">
    <property type="protein sequence ID" value="CBA31828.1"/>
    <property type="molecule type" value="Genomic_DNA"/>
</dbReference>
<name>C9YEA1_CURXX</name>
<dbReference type="InterPro" id="IPR036249">
    <property type="entry name" value="Thioredoxin-like_sf"/>
</dbReference>
<proteinExistence type="predicted"/>
<accession>C9YEA1</accession>
<organism evidence="3">
    <name type="scientific">Curvibacter symbiont subsp. Hydra magnipapillata</name>
    <dbReference type="NCBI Taxonomy" id="667019"/>
    <lineage>
        <taxon>Bacteria</taxon>
        <taxon>Pseudomonadati</taxon>
        <taxon>Pseudomonadota</taxon>
        <taxon>Betaproteobacteria</taxon>
        <taxon>Burkholderiales</taxon>
        <taxon>Comamonadaceae</taxon>
        <taxon>Curvibacter</taxon>
    </lineage>
</organism>
<dbReference type="PANTHER" id="PTHR42943">
    <property type="entry name" value="GLUTATHIONE S-TRANSFERASE KAPPA"/>
    <property type="match status" value="1"/>
</dbReference>
<dbReference type="InterPro" id="IPR001853">
    <property type="entry name" value="DSBA-like_thioredoxin_dom"/>
</dbReference>
<dbReference type="GO" id="GO:0004364">
    <property type="term" value="F:glutathione transferase activity"/>
    <property type="evidence" value="ECO:0007669"/>
    <property type="project" value="TreeGrafter"/>
</dbReference>
<dbReference type="SUPFAM" id="SSF52833">
    <property type="entry name" value="Thioredoxin-like"/>
    <property type="match status" value="1"/>
</dbReference>
<gene>
    <name evidence="3" type="ORF">Csp_D29070</name>
</gene>
<dbReference type="CDD" id="cd03022">
    <property type="entry name" value="DsbA_HCCA_Iso"/>
    <property type="match status" value="1"/>
</dbReference>